<feature type="region of interest" description="Disordered" evidence="1">
    <location>
        <begin position="1"/>
        <end position="151"/>
    </location>
</feature>
<evidence type="ECO:0000313" key="3">
    <source>
        <dbReference type="EMBL" id="PWU46589.1"/>
    </source>
</evidence>
<keyword evidence="4" id="KW-1185">Reference proteome</keyword>
<reference evidence="4" key="1">
    <citation type="submission" date="2018-05" db="EMBL/GenBank/DDBJ databases">
        <title>Micromonospora globispora sp. nov. and Micromonospora rugosa sp. nov., isolated from marine sediment.</title>
        <authorList>
            <person name="Carro L."/>
            <person name="Aysel V."/>
            <person name="Cetin D."/>
            <person name="Igual J.M."/>
            <person name="Klenk H.-P."/>
            <person name="Trujillo M.E."/>
            <person name="Sahin N."/>
        </authorList>
    </citation>
    <scope>NUCLEOTIDE SEQUENCE [LARGE SCALE GENOMIC DNA]</scope>
    <source>
        <strain evidence="4">S2904</strain>
    </source>
</reference>
<gene>
    <name evidence="3" type="ORF">DLJ46_17470</name>
</gene>
<accession>A0A317K0K2</accession>
<keyword evidence="2" id="KW-0472">Membrane</keyword>
<name>A0A317K0K2_9ACTN</name>
<dbReference type="InterPro" id="IPR025339">
    <property type="entry name" value="DUF4245"/>
</dbReference>
<sequence length="312" mass="32359">MTPFPPGGRPVRVAYPTHPPPDGTAPDPARRPPRWWPGQRRTTGCENGRVEPAQPADRKPTDATPPDGHPPVTPSGPAPEPSPAAGEPALVESATGATGAGPAPLADAGEPALVEPVEGPARGGASSHPAVSGDQPAPPARREKARSERSPRDMALSLLVLLVPIALLLAFYRGVLGGDEPTTVDPAPAVAEARAANAFPVSQPEGLGSGWRTVSARYQTTDGGSTLRIGYVTPEGRGAQLVQSNVPAEKLLPVELSNGQPQGPAELPGASWQRYTARGNEQALVLLEPNRTVIVIGDARENELRQLAGALR</sequence>
<feature type="compositionally biased region" description="Low complexity" evidence="1">
    <location>
        <begin position="83"/>
        <end position="113"/>
    </location>
</feature>
<dbReference type="OrthoDB" id="5185732at2"/>
<evidence type="ECO:0000256" key="2">
    <source>
        <dbReference type="SAM" id="Phobius"/>
    </source>
</evidence>
<dbReference type="Pfam" id="PF14030">
    <property type="entry name" value="DUF4245"/>
    <property type="match status" value="1"/>
</dbReference>
<dbReference type="Proteomes" id="UP000245683">
    <property type="component" value="Unassembled WGS sequence"/>
</dbReference>
<protein>
    <submittedName>
        <fullName evidence="3">DUF4245 domain-containing protein</fullName>
    </submittedName>
</protein>
<evidence type="ECO:0000313" key="4">
    <source>
        <dbReference type="Proteomes" id="UP000245683"/>
    </source>
</evidence>
<feature type="compositionally biased region" description="Basic and acidic residues" evidence="1">
    <location>
        <begin position="140"/>
        <end position="151"/>
    </location>
</feature>
<dbReference type="AlphaFoldDB" id="A0A317K0K2"/>
<dbReference type="EMBL" id="QGSV01000217">
    <property type="protein sequence ID" value="PWU46589.1"/>
    <property type="molecule type" value="Genomic_DNA"/>
</dbReference>
<proteinExistence type="predicted"/>
<feature type="compositionally biased region" description="Pro residues" evidence="1">
    <location>
        <begin position="67"/>
        <end position="82"/>
    </location>
</feature>
<comment type="caution">
    <text evidence="3">The sequence shown here is derived from an EMBL/GenBank/DDBJ whole genome shotgun (WGS) entry which is preliminary data.</text>
</comment>
<evidence type="ECO:0000256" key="1">
    <source>
        <dbReference type="SAM" id="MobiDB-lite"/>
    </source>
</evidence>
<keyword evidence="2" id="KW-0812">Transmembrane</keyword>
<feature type="transmembrane region" description="Helical" evidence="2">
    <location>
        <begin position="154"/>
        <end position="172"/>
    </location>
</feature>
<organism evidence="3 4">
    <name type="scientific">Micromonospora globispora</name>
    <dbReference type="NCBI Taxonomy" id="1450148"/>
    <lineage>
        <taxon>Bacteria</taxon>
        <taxon>Bacillati</taxon>
        <taxon>Actinomycetota</taxon>
        <taxon>Actinomycetes</taxon>
        <taxon>Micromonosporales</taxon>
        <taxon>Micromonosporaceae</taxon>
        <taxon>Micromonospora</taxon>
    </lineage>
</organism>
<keyword evidence="2" id="KW-1133">Transmembrane helix</keyword>